<feature type="transmembrane region" description="Helical" evidence="6">
    <location>
        <begin position="166"/>
        <end position="187"/>
    </location>
</feature>
<dbReference type="Proteomes" id="UP001139103">
    <property type="component" value="Unassembled WGS sequence"/>
</dbReference>
<dbReference type="EMBL" id="JAJKFT010000010">
    <property type="protein sequence ID" value="MCC9631928.1"/>
    <property type="molecule type" value="Genomic_DNA"/>
</dbReference>
<dbReference type="Pfam" id="PF06271">
    <property type="entry name" value="RDD"/>
    <property type="match status" value="1"/>
</dbReference>
<dbReference type="AlphaFoldDB" id="A0A9X1MRA9"/>
<sequence length="206" mass="23211">MTSDQEPINPFVSPQLDATFADADPLAVNINDLPSRTRRLLAALVDLQIVQIAAVFSTKKVLETLDYLSVRPAKASFSALNNTTELWIDRTITMAIFVSCSLFFYILFQGYTLTKSGETFGKSFFGLKIVRRDGKPASLARLVFVRYFPLLVYCSVFVYIELLVRHGFAIIALAFLFSCLLDPLFIFTKEKRCLHDYLADTIVVKA</sequence>
<comment type="subcellular location">
    <subcellularLocation>
        <location evidence="1">Cell membrane</location>
        <topology evidence="1">Multi-pass membrane protein</topology>
    </subcellularLocation>
</comment>
<feature type="domain" description="RDD" evidence="7">
    <location>
        <begin position="34"/>
        <end position="199"/>
    </location>
</feature>
<evidence type="ECO:0000256" key="4">
    <source>
        <dbReference type="ARBA" id="ARBA00022989"/>
    </source>
</evidence>
<dbReference type="RefSeq" id="WP_230224777.1">
    <property type="nucleotide sequence ID" value="NZ_JAJKFT010000010.1"/>
</dbReference>
<evidence type="ECO:0000259" key="7">
    <source>
        <dbReference type="Pfam" id="PF06271"/>
    </source>
</evidence>
<evidence type="ECO:0000256" key="1">
    <source>
        <dbReference type="ARBA" id="ARBA00004651"/>
    </source>
</evidence>
<keyword evidence="3 6" id="KW-0812">Transmembrane</keyword>
<evidence type="ECO:0000256" key="5">
    <source>
        <dbReference type="ARBA" id="ARBA00023136"/>
    </source>
</evidence>
<dbReference type="GO" id="GO:0005886">
    <property type="term" value="C:plasma membrane"/>
    <property type="evidence" value="ECO:0007669"/>
    <property type="project" value="UniProtKB-SubCell"/>
</dbReference>
<name>A0A9X1MRA9_9BACT</name>
<keyword evidence="5 6" id="KW-0472">Membrane</keyword>
<proteinExistence type="predicted"/>
<evidence type="ECO:0000256" key="6">
    <source>
        <dbReference type="SAM" id="Phobius"/>
    </source>
</evidence>
<evidence type="ECO:0000256" key="3">
    <source>
        <dbReference type="ARBA" id="ARBA00022692"/>
    </source>
</evidence>
<evidence type="ECO:0000313" key="9">
    <source>
        <dbReference type="Proteomes" id="UP001139103"/>
    </source>
</evidence>
<reference evidence="8" key="1">
    <citation type="submission" date="2021-11" db="EMBL/GenBank/DDBJ databases">
        <title>Genome sequence.</title>
        <authorList>
            <person name="Sun Q."/>
        </authorList>
    </citation>
    <scope>NUCLEOTIDE SEQUENCE</scope>
    <source>
        <strain evidence="8">JC732</strain>
    </source>
</reference>
<keyword evidence="2" id="KW-1003">Cell membrane</keyword>
<dbReference type="InterPro" id="IPR051791">
    <property type="entry name" value="Pra-immunoreactive"/>
</dbReference>
<dbReference type="PANTHER" id="PTHR36115">
    <property type="entry name" value="PROLINE-RICH ANTIGEN HOMOLOG-RELATED"/>
    <property type="match status" value="1"/>
</dbReference>
<comment type="caution">
    <text evidence="8">The sequence shown here is derived from an EMBL/GenBank/DDBJ whole genome shotgun (WGS) entry which is preliminary data.</text>
</comment>
<keyword evidence="4 6" id="KW-1133">Transmembrane helix</keyword>
<dbReference type="InterPro" id="IPR010432">
    <property type="entry name" value="RDD"/>
</dbReference>
<evidence type="ECO:0000256" key="2">
    <source>
        <dbReference type="ARBA" id="ARBA00022475"/>
    </source>
</evidence>
<protein>
    <submittedName>
        <fullName evidence="8">RDD family protein</fullName>
    </submittedName>
</protein>
<gene>
    <name evidence="8" type="ORF">LOC68_26330</name>
</gene>
<evidence type="ECO:0000313" key="8">
    <source>
        <dbReference type="EMBL" id="MCC9631928.1"/>
    </source>
</evidence>
<dbReference type="PANTHER" id="PTHR36115:SF4">
    <property type="entry name" value="MEMBRANE PROTEIN"/>
    <property type="match status" value="1"/>
</dbReference>
<accession>A0A9X1MRA9</accession>
<feature type="transmembrane region" description="Helical" evidence="6">
    <location>
        <begin position="139"/>
        <end position="160"/>
    </location>
</feature>
<organism evidence="8 9">
    <name type="scientific">Blastopirellula sediminis</name>
    <dbReference type="NCBI Taxonomy" id="2894196"/>
    <lineage>
        <taxon>Bacteria</taxon>
        <taxon>Pseudomonadati</taxon>
        <taxon>Planctomycetota</taxon>
        <taxon>Planctomycetia</taxon>
        <taxon>Pirellulales</taxon>
        <taxon>Pirellulaceae</taxon>
        <taxon>Blastopirellula</taxon>
    </lineage>
</organism>
<keyword evidence="9" id="KW-1185">Reference proteome</keyword>
<feature type="transmembrane region" description="Helical" evidence="6">
    <location>
        <begin position="87"/>
        <end position="108"/>
    </location>
</feature>